<reference evidence="2 3" key="1">
    <citation type="journal article" date="2012" name="J. Bacteriol.">
        <title>Draft genome sequence of Methanobacterium formicicum DSM 3637, an archaebacterium isolated from the methane producer amoeba Pelomyxa palustris.</title>
        <authorList>
            <person name="Gutierrez G."/>
        </authorList>
    </citation>
    <scope>NUCLEOTIDE SEQUENCE [LARGE SCALE GENOMIC DNA]</scope>
    <source>
        <strain evidence="3">DSM 3637 / PP1</strain>
    </source>
</reference>
<gene>
    <name evidence="2" type="ORF">A994_06016</name>
</gene>
<feature type="transmembrane region" description="Helical" evidence="1">
    <location>
        <begin position="194"/>
        <end position="213"/>
    </location>
</feature>
<feature type="transmembrane region" description="Helical" evidence="1">
    <location>
        <begin position="233"/>
        <end position="253"/>
    </location>
</feature>
<feature type="transmembrane region" description="Helical" evidence="1">
    <location>
        <begin position="20"/>
        <end position="39"/>
    </location>
</feature>
<feature type="transmembrane region" description="Helical" evidence="1">
    <location>
        <begin position="117"/>
        <end position="150"/>
    </location>
</feature>
<feature type="transmembrane region" description="Helical" evidence="1">
    <location>
        <begin position="156"/>
        <end position="182"/>
    </location>
</feature>
<accession>K2RCI6</accession>
<evidence type="ECO:0008006" key="4">
    <source>
        <dbReference type="Google" id="ProtNLM"/>
    </source>
</evidence>
<sequence length="467" mass="53739">MIKHYLKSLIELDYTKYPYIIIFIIVFLISRIPFLNLGFGNDPDAWRIANSAFDLNHYLIYHTSRFPGYPLPEYVNSLVINYGWLATNSLTMILTLISVLVFAKILKELEVENKGLIVITFAFLPIIWINSVITMDYMWAVTFIIISWYFVIKKRYLMAGLMMGLAIASRPTSAVLLIPFIYIILTKNEIKEGLYFLFASLAVGITLFSPLLFQYGIGFISFYTTVVDLNTVLGSFISSFGLLAVLILILLLIKSPKKAYYAIKTDNNMKFALFVVFLIIVLFIGSPYDTAYLLPTIPFALYFLSKIGSKRLFNILCIFLILNSFISVSLTFETSEIIGKGIVFSDADDRALLTTTLEKVINTNFNNSVILTGEYYPILRYMSKNSQKNPQIYGEESDPKQIYVSYWDHEKNIGYVYMVSAEDVIQWKNNGYTIYYMGQAAWKITQLNYKYDLRKYNTSNIFESINF</sequence>
<feature type="transmembrane region" description="Helical" evidence="1">
    <location>
        <begin position="273"/>
        <end position="292"/>
    </location>
</feature>
<proteinExistence type="predicted"/>
<feature type="transmembrane region" description="Helical" evidence="1">
    <location>
        <begin position="312"/>
        <end position="332"/>
    </location>
</feature>
<keyword evidence="1" id="KW-1133">Transmembrane helix</keyword>
<dbReference type="Proteomes" id="UP000007360">
    <property type="component" value="Unassembled WGS sequence"/>
</dbReference>
<dbReference type="PATRIC" id="fig|1204725.3.peg.1209"/>
<evidence type="ECO:0000256" key="1">
    <source>
        <dbReference type="SAM" id="Phobius"/>
    </source>
</evidence>
<keyword evidence="3" id="KW-1185">Reference proteome</keyword>
<feature type="transmembrane region" description="Helical" evidence="1">
    <location>
        <begin position="82"/>
        <end position="105"/>
    </location>
</feature>
<dbReference type="EMBL" id="AMPO01000004">
    <property type="protein sequence ID" value="EKF86019.1"/>
    <property type="molecule type" value="Genomic_DNA"/>
</dbReference>
<dbReference type="AlphaFoldDB" id="K2RCI6"/>
<comment type="caution">
    <text evidence="2">The sequence shown here is derived from an EMBL/GenBank/DDBJ whole genome shotgun (WGS) entry which is preliminary data.</text>
</comment>
<protein>
    <recommendedName>
        <fullName evidence="4">Glycosyltransferase RgtA/B/C/D-like domain-containing protein</fullName>
    </recommendedName>
</protein>
<keyword evidence="1" id="KW-0812">Transmembrane</keyword>
<organism evidence="2 3">
    <name type="scientific">Methanobacterium formicicum (strain DSM 3637 / PP1)</name>
    <dbReference type="NCBI Taxonomy" id="1204725"/>
    <lineage>
        <taxon>Archaea</taxon>
        <taxon>Methanobacteriati</taxon>
        <taxon>Methanobacteriota</taxon>
        <taxon>Methanomada group</taxon>
        <taxon>Methanobacteria</taxon>
        <taxon>Methanobacteriales</taxon>
        <taxon>Methanobacteriaceae</taxon>
        <taxon>Methanobacterium</taxon>
    </lineage>
</organism>
<evidence type="ECO:0000313" key="3">
    <source>
        <dbReference type="Proteomes" id="UP000007360"/>
    </source>
</evidence>
<evidence type="ECO:0000313" key="2">
    <source>
        <dbReference type="EMBL" id="EKF86019.1"/>
    </source>
</evidence>
<keyword evidence="1" id="KW-0472">Membrane</keyword>
<name>K2RCI6_METFP</name>